<protein>
    <submittedName>
        <fullName evidence="5">40S ribosomal protein S15</fullName>
    </submittedName>
</protein>
<dbReference type="eggNOG" id="KOG0898">
    <property type="taxonomic scope" value="Eukaryota"/>
</dbReference>
<dbReference type="KEGG" id="bpg:Bathy07g01710"/>
<dbReference type="PANTHER" id="PTHR11880:SF2">
    <property type="entry name" value="SMALL RIBOSOMAL SUBUNIT PROTEIN US19"/>
    <property type="match status" value="1"/>
</dbReference>
<dbReference type="GO" id="GO:0003735">
    <property type="term" value="F:structural constituent of ribosome"/>
    <property type="evidence" value="ECO:0007669"/>
    <property type="project" value="InterPro"/>
</dbReference>
<dbReference type="NCBIfam" id="NF003121">
    <property type="entry name" value="PRK04038.1"/>
    <property type="match status" value="1"/>
</dbReference>
<keyword evidence="6" id="KW-1185">Reference proteome</keyword>
<dbReference type="InterPro" id="IPR023575">
    <property type="entry name" value="Ribosomal_uS19_SF"/>
</dbReference>
<dbReference type="GO" id="GO:0022627">
    <property type="term" value="C:cytosolic small ribosomal subunit"/>
    <property type="evidence" value="ECO:0007669"/>
    <property type="project" value="TreeGrafter"/>
</dbReference>
<sequence length="158" mass="18110">MNYNKQPKDTSEEDALVTDPSKKTKKAFKKFSYRGVDLEQLLELKTDKLVELFCARQRRRFRRGLGRKPLALVKKLRKAKREVQGMDKPETIRTHLRNMIIVPEMIGAIVGVYNGKVFNTVEIKPEMVGTYLAEYAITYKPISHGRAGIGGEKFVPLK</sequence>
<dbReference type="PANTHER" id="PTHR11880">
    <property type="entry name" value="RIBOSOMAL PROTEIN S19P FAMILY MEMBER"/>
    <property type="match status" value="1"/>
</dbReference>
<dbReference type="EMBL" id="FO082272">
    <property type="protein sequence ID" value="CCO66041.1"/>
    <property type="molecule type" value="Genomic_DNA"/>
</dbReference>
<evidence type="ECO:0000313" key="5">
    <source>
        <dbReference type="EMBL" id="CCO66041.1"/>
    </source>
</evidence>
<dbReference type="PIRSF" id="PIRSF002144">
    <property type="entry name" value="Ribosomal_S19"/>
    <property type="match status" value="1"/>
</dbReference>
<dbReference type="Proteomes" id="UP000198341">
    <property type="component" value="Chromosome 7"/>
</dbReference>
<dbReference type="GO" id="GO:0000028">
    <property type="term" value="P:ribosomal small subunit assembly"/>
    <property type="evidence" value="ECO:0007669"/>
    <property type="project" value="TreeGrafter"/>
</dbReference>
<evidence type="ECO:0000256" key="2">
    <source>
        <dbReference type="ARBA" id="ARBA00022980"/>
    </source>
</evidence>
<dbReference type="InterPro" id="IPR020934">
    <property type="entry name" value="Ribosomal_uS19_CS"/>
</dbReference>
<dbReference type="OrthoDB" id="748094at2759"/>
<dbReference type="NCBIfam" id="TIGR01025">
    <property type="entry name" value="uS19_arch"/>
    <property type="match status" value="1"/>
</dbReference>
<dbReference type="HAMAP" id="MF_00531">
    <property type="entry name" value="Ribosomal_uS19"/>
    <property type="match status" value="1"/>
</dbReference>
<dbReference type="InterPro" id="IPR002222">
    <property type="entry name" value="Ribosomal_uS19"/>
</dbReference>
<name>K8FE89_9CHLO</name>
<gene>
    <name evidence="5" type="ORF">Bathy07g01710</name>
</gene>
<accession>K8FE89</accession>
<comment type="similarity">
    <text evidence="1 4">Belongs to the universal ribosomal protein uS19 family.</text>
</comment>
<dbReference type="STRING" id="41875.K8FE89"/>
<dbReference type="Gene3D" id="3.30.860.10">
    <property type="entry name" value="30s Ribosomal Protein S19, Chain A"/>
    <property type="match status" value="1"/>
</dbReference>
<dbReference type="FunFam" id="3.30.860.10:FF:000002">
    <property type="entry name" value="40S ribosomal protein S15"/>
    <property type="match status" value="1"/>
</dbReference>
<keyword evidence="3 4" id="KW-0687">Ribonucleoprotein</keyword>
<organism evidence="5 6">
    <name type="scientific">Bathycoccus prasinos</name>
    <dbReference type="NCBI Taxonomy" id="41875"/>
    <lineage>
        <taxon>Eukaryota</taxon>
        <taxon>Viridiplantae</taxon>
        <taxon>Chlorophyta</taxon>
        <taxon>Mamiellophyceae</taxon>
        <taxon>Mamiellales</taxon>
        <taxon>Bathycoccaceae</taxon>
        <taxon>Bathycoccus</taxon>
    </lineage>
</organism>
<dbReference type="RefSeq" id="XP_007511953.1">
    <property type="nucleotide sequence ID" value="XM_007511891.1"/>
</dbReference>
<evidence type="ECO:0000313" key="6">
    <source>
        <dbReference type="Proteomes" id="UP000198341"/>
    </source>
</evidence>
<reference evidence="5 6" key="1">
    <citation type="submission" date="2011-10" db="EMBL/GenBank/DDBJ databases">
        <authorList>
            <person name="Genoscope - CEA"/>
        </authorList>
    </citation>
    <scope>NUCLEOTIDE SEQUENCE [LARGE SCALE GENOMIC DNA]</scope>
    <source>
        <strain evidence="5 6">RCC 1105</strain>
    </source>
</reference>
<dbReference type="GO" id="GO:0003723">
    <property type="term" value="F:RNA binding"/>
    <property type="evidence" value="ECO:0007669"/>
    <property type="project" value="InterPro"/>
</dbReference>
<dbReference type="GeneID" id="19014661"/>
<evidence type="ECO:0000256" key="4">
    <source>
        <dbReference type="RuleBase" id="RU003485"/>
    </source>
</evidence>
<dbReference type="InterPro" id="IPR005713">
    <property type="entry name" value="Ribosomal_uS19_euk/arc"/>
</dbReference>
<evidence type="ECO:0000256" key="3">
    <source>
        <dbReference type="ARBA" id="ARBA00023274"/>
    </source>
</evidence>
<proteinExistence type="inferred from homology"/>
<dbReference type="PROSITE" id="PS00323">
    <property type="entry name" value="RIBOSOMAL_S19"/>
    <property type="match status" value="1"/>
</dbReference>
<dbReference type="Pfam" id="PF00203">
    <property type="entry name" value="Ribosomal_S19"/>
    <property type="match status" value="1"/>
</dbReference>
<dbReference type="PRINTS" id="PR00975">
    <property type="entry name" value="RIBOSOMALS19"/>
</dbReference>
<dbReference type="SUPFAM" id="SSF54570">
    <property type="entry name" value="Ribosomal protein S19"/>
    <property type="match status" value="1"/>
</dbReference>
<keyword evidence="2 4" id="KW-0689">Ribosomal protein</keyword>
<evidence type="ECO:0000256" key="1">
    <source>
        <dbReference type="ARBA" id="ARBA00007345"/>
    </source>
</evidence>
<dbReference type="GO" id="GO:0006412">
    <property type="term" value="P:translation"/>
    <property type="evidence" value="ECO:0007669"/>
    <property type="project" value="InterPro"/>
</dbReference>
<dbReference type="AlphaFoldDB" id="K8FE89"/>